<dbReference type="PANTHER" id="PTHR12835">
    <property type="entry name" value="BIOTIN PROTEIN LIGASE"/>
    <property type="match status" value="1"/>
</dbReference>
<keyword evidence="2 6" id="KW-0436">Ligase</keyword>
<dbReference type="PANTHER" id="PTHR12835:SF5">
    <property type="entry name" value="BIOTIN--PROTEIN LIGASE"/>
    <property type="match status" value="1"/>
</dbReference>
<dbReference type="AlphaFoldDB" id="A0A2U3YGB5"/>
<feature type="region of interest" description="Disordered" evidence="3">
    <location>
        <begin position="175"/>
        <end position="235"/>
    </location>
</feature>
<gene>
    <name evidence="6" type="primary">HLCS</name>
</gene>
<comment type="similarity">
    <text evidence="1">Belongs to the biotin--protein ligase family.</text>
</comment>
<protein>
    <submittedName>
        <fullName evidence="6">Biotin--protein ligase</fullName>
    </submittedName>
</protein>
<dbReference type="CTD" id="3141"/>
<feature type="compositionally biased region" description="Basic and acidic residues" evidence="3">
    <location>
        <begin position="190"/>
        <end position="208"/>
    </location>
</feature>
<name>A0A2U3YGB5_LEPWE</name>
<dbReference type="CDD" id="cd16442">
    <property type="entry name" value="BPL"/>
    <property type="match status" value="1"/>
</dbReference>
<dbReference type="STRING" id="9713.A0A2U3YGB5"/>
<dbReference type="InterPro" id="IPR004408">
    <property type="entry name" value="Biotin_CoA_COase_ligase"/>
</dbReference>
<dbReference type="KEGG" id="lww:102735699"/>
<dbReference type="Gene3D" id="3.30.930.10">
    <property type="entry name" value="Bira Bifunctional Protein, Domain 2"/>
    <property type="match status" value="1"/>
</dbReference>
<dbReference type="RefSeq" id="XP_006742757.2">
    <property type="nucleotide sequence ID" value="XM_006742694.2"/>
</dbReference>
<dbReference type="SUPFAM" id="SSF55681">
    <property type="entry name" value="Class II aaRS and biotin synthetases"/>
    <property type="match status" value="1"/>
</dbReference>
<evidence type="ECO:0000256" key="3">
    <source>
        <dbReference type="SAM" id="MobiDB-lite"/>
    </source>
</evidence>
<dbReference type="OrthoDB" id="10250105at2759"/>
<dbReference type="GO" id="GO:0005737">
    <property type="term" value="C:cytoplasm"/>
    <property type="evidence" value="ECO:0007669"/>
    <property type="project" value="TreeGrafter"/>
</dbReference>
<dbReference type="InterPro" id="IPR004143">
    <property type="entry name" value="BPL_LPL_catalytic"/>
</dbReference>
<dbReference type="Proteomes" id="UP000245341">
    <property type="component" value="Unplaced"/>
</dbReference>
<accession>A0A2U3YGB5</accession>
<proteinExistence type="inferred from homology"/>
<sequence>MGKAQVRVSLPGLSHCPRRPRCHLLCPGHTFRGISAAIGHPVGRGAEPGWGCPGLRQQSIDDLNKWALFLVSPFILEAEHIAFVTESIWVQGESLQRPASSSETIVKWSDCCLPLACRPGDPYQLIAEASVDDFSKLGVAFMEDRLQMADGLVPQKIVSVHLQDCTLKALEDQASDKQAQTLRQNPEPSAESKPEPDAMECIGRDDPKVLGPQRTLGTGSASGSKPAGEGDRGVGSVEHCPLHLSSCHECLELENSTIESVKFASAENIPDLPYDHSGSSEDVADDIRLEGEWRRVNVTGKAPNILFYVGSAPQKSLGRFQEVRSVLADCVDTDRYTLYHLSRESALRDPWSDNCLLLVVATQETIPEDLSQKFMAYLSQGGKVLGLCSSFTFAGFQVTSKSVLEETVQSLVFSKADQTQVKLSVLSSGYVYEESPGERRSLGKLQGHLENEDKDRLIVQVPFGTRGGEAVLCQVHLELPPSSSVVQAQEDFDLLKSSNIRRYEVLREILTTLGLNCDIRHVPALTPLYLLPATEDIWDPLMQWLGKHVDPEGVIKSSKLSLKFLSSYTSEIEISPSALPVVTDVEAFSSENFNLDIYRQNLQTKRLGKVILFAEVTPTTMNLLDGLMFEIPQEMGLIAIAVRQTQGKGRGVNAWLSPMGCAASTLLISIPLRSQLGQRIPFVQHLMSLAVVEAVRSIAGYQDINLRVKWPNDIYYSDLMKLGGVLVNSTLLGETFYILIGCGFNVSNSNPTICINDLITEYNKQHRAELKPLRTDSLIARTVTMLEKLIDTFQDKGPNGVLPLYYKYWVHRSVLACLHSFNVSLSE</sequence>
<evidence type="ECO:0000259" key="4">
    <source>
        <dbReference type="PROSITE" id="PS51733"/>
    </source>
</evidence>
<dbReference type="GeneID" id="102735699"/>
<evidence type="ECO:0000313" key="5">
    <source>
        <dbReference type="Proteomes" id="UP000245341"/>
    </source>
</evidence>
<feature type="domain" description="BPL/LPL catalytic" evidence="4">
    <location>
        <begin position="596"/>
        <end position="794"/>
    </location>
</feature>
<evidence type="ECO:0000256" key="2">
    <source>
        <dbReference type="ARBA" id="ARBA00022598"/>
    </source>
</evidence>
<keyword evidence="5" id="KW-1185">Reference proteome</keyword>
<organism evidence="5 6">
    <name type="scientific">Leptonychotes weddellii</name>
    <name type="common">Weddell seal</name>
    <name type="synonym">Otaria weddellii</name>
    <dbReference type="NCBI Taxonomy" id="9713"/>
    <lineage>
        <taxon>Eukaryota</taxon>
        <taxon>Metazoa</taxon>
        <taxon>Chordata</taxon>
        <taxon>Craniata</taxon>
        <taxon>Vertebrata</taxon>
        <taxon>Euteleostomi</taxon>
        <taxon>Mammalia</taxon>
        <taxon>Eutheria</taxon>
        <taxon>Laurasiatheria</taxon>
        <taxon>Carnivora</taxon>
        <taxon>Caniformia</taxon>
        <taxon>Pinnipedia</taxon>
        <taxon>Phocidae</taxon>
        <taxon>Monachinae</taxon>
        <taxon>Lobodontini</taxon>
        <taxon>Leptonychotes</taxon>
    </lineage>
</organism>
<evidence type="ECO:0000256" key="1">
    <source>
        <dbReference type="ARBA" id="ARBA00009934"/>
    </source>
</evidence>
<dbReference type="PROSITE" id="PS51733">
    <property type="entry name" value="BPL_LPL_CATALYTIC"/>
    <property type="match status" value="1"/>
</dbReference>
<feature type="compositionally biased region" description="Polar residues" evidence="3">
    <location>
        <begin position="176"/>
        <end position="187"/>
    </location>
</feature>
<dbReference type="GO" id="GO:0004077">
    <property type="term" value="F:biotin--[biotin carboxyl-carrier protein] ligase activity"/>
    <property type="evidence" value="ECO:0007669"/>
    <property type="project" value="InterPro"/>
</dbReference>
<reference evidence="6" key="1">
    <citation type="submission" date="2025-08" db="UniProtKB">
        <authorList>
            <consortium name="RefSeq"/>
        </authorList>
    </citation>
    <scope>IDENTIFICATION</scope>
    <source>
        <tissue evidence="6">Liver</tissue>
    </source>
</reference>
<evidence type="ECO:0000313" key="6">
    <source>
        <dbReference type="RefSeq" id="XP_006742757.2"/>
    </source>
</evidence>
<dbReference type="Pfam" id="PF03099">
    <property type="entry name" value="BPL_LplA_LipB"/>
    <property type="match status" value="1"/>
</dbReference>
<dbReference type="InterPro" id="IPR045864">
    <property type="entry name" value="aa-tRNA-synth_II/BPL/LPL"/>
</dbReference>